<proteinExistence type="predicted"/>
<comment type="caution">
    <text evidence="1">The sequence shown here is derived from an EMBL/GenBank/DDBJ whole genome shotgun (WGS) entry which is preliminary data.</text>
</comment>
<dbReference type="EMBL" id="CAWUPB010001160">
    <property type="protein sequence ID" value="CAK7342646.1"/>
    <property type="molecule type" value="Genomic_DNA"/>
</dbReference>
<protein>
    <submittedName>
        <fullName evidence="1">Uncharacterized protein</fullName>
    </submittedName>
</protein>
<reference evidence="1 2" key="1">
    <citation type="submission" date="2024-01" db="EMBL/GenBank/DDBJ databases">
        <authorList>
            <person name="Waweru B."/>
        </authorList>
    </citation>
    <scope>NUCLEOTIDE SEQUENCE [LARGE SCALE GENOMIC DNA]</scope>
</reference>
<sequence length="193" mass="21579">MEGSLLWTVESLKGTMSTHKELELRVKLDEESCVSLGVATMYGSRAGRACKEERSVACKRENLSLWGEGFWMRKSCSRKRRPGEDGLGRGSDISSRAKSKEVNVVDNNMESGLAESVEMVNFASSSGPNVQQRWNSPDSVNLGVYIDEVTSMDSDLTGTNGVYKRDDVVTTTHVDAKFFLEFFHSQFLLHFYV</sequence>
<evidence type="ECO:0000313" key="2">
    <source>
        <dbReference type="Proteomes" id="UP001314170"/>
    </source>
</evidence>
<evidence type="ECO:0000313" key="1">
    <source>
        <dbReference type="EMBL" id="CAK7342646.1"/>
    </source>
</evidence>
<dbReference type="AlphaFoldDB" id="A0AAV1S152"/>
<keyword evidence="2" id="KW-1185">Reference proteome</keyword>
<gene>
    <name evidence="1" type="ORF">DCAF_LOCUS16900</name>
</gene>
<dbReference type="Proteomes" id="UP001314170">
    <property type="component" value="Unassembled WGS sequence"/>
</dbReference>
<organism evidence="1 2">
    <name type="scientific">Dovyalis caffra</name>
    <dbReference type="NCBI Taxonomy" id="77055"/>
    <lineage>
        <taxon>Eukaryota</taxon>
        <taxon>Viridiplantae</taxon>
        <taxon>Streptophyta</taxon>
        <taxon>Embryophyta</taxon>
        <taxon>Tracheophyta</taxon>
        <taxon>Spermatophyta</taxon>
        <taxon>Magnoliopsida</taxon>
        <taxon>eudicotyledons</taxon>
        <taxon>Gunneridae</taxon>
        <taxon>Pentapetalae</taxon>
        <taxon>rosids</taxon>
        <taxon>fabids</taxon>
        <taxon>Malpighiales</taxon>
        <taxon>Salicaceae</taxon>
        <taxon>Flacourtieae</taxon>
        <taxon>Dovyalis</taxon>
    </lineage>
</organism>
<name>A0AAV1S152_9ROSI</name>
<accession>A0AAV1S152</accession>